<dbReference type="InterPro" id="IPR013656">
    <property type="entry name" value="PAS_4"/>
</dbReference>
<evidence type="ECO:0000313" key="12">
    <source>
        <dbReference type="Proteomes" id="UP000013047"/>
    </source>
</evidence>
<dbReference type="Gene3D" id="3.30.565.10">
    <property type="entry name" value="Histidine kinase-like ATPase, C-terminal domain"/>
    <property type="match status" value="1"/>
</dbReference>
<dbReference type="EMBL" id="AMXF01000002">
    <property type="protein sequence ID" value="ENO98929.1"/>
    <property type="molecule type" value="Genomic_DNA"/>
</dbReference>
<dbReference type="Gene3D" id="3.30.450.20">
    <property type="entry name" value="PAS domain"/>
    <property type="match status" value="2"/>
</dbReference>
<keyword evidence="5" id="KW-0175">Coiled coil</keyword>
<dbReference type="PROSITE" id="PS50110">
    <property type="entry name" value="RESPONSE_REGULATORY"/>
    <property type="match status" value="1"/>
</dbReference>
<dbReference type="InterPro" id="IPR000014">
    <property type="entry name" value="PAS"/>
</dbReference>
<dbReference type="SUPFAM" id="SSF47384">
    <property type="entry name" value="Homodimeric domain of signal transducing histidine kinase"/>
    <property type="match status" value="1"/>
</dbReference>
<feature type="region of interest" description="Disordered" evidence="6">
    <location>
        <begin position="686"/>
        <end position="725"/>
    </location>
</feature>
<dbReference type="Proteomes" id="UP000013047">
    <property type="component" value="Unassembled WGS sequence"/>
</dbReference>
<dbReference type="InterPro" id="IPR036097">
    <property type="entry name" value="HisK_dim/P_sf"/>
</dbReference>
<dbReference type="NCBIfam" id="TIGR00229">
    <property type="entry name" value="sensory_box"/>
    <property type="match status" value="1"/>
</dbReference>
<dbReference type="InterPro" id="IPR001610">
    <property type="entry name" value="PAC"/>
</dbReference>
<comment type="catalytic activity">
    <reaction evidence="1">
        <text>ATP + protein L-histidine = ADP + protein N-phospho-L-histidine.</text>
        <dbReference type="EC" id="2.7.13.3"/>
    </reaction>
</comment>
<dbReference type="SMART" id="SM00086">
    <property type="entry name" value="PAC"/>
    <property type="match status" value="2"/>
</dbReference>
<dbReference type="PANTHER" id="PTHR43065:SF42">
    <property type="entry name" value="TWO-COMPONENT SENSOR PPRA"/>
    <property type="match status" value="1"/>
</dbReference>
<feature type="domain" description="PAC" evidence="10">
    <location>
        <begin position="260"/>
        <end position="314"/>
    </location>
</feature>
<evidence type="ECO:0000256" key="2">
    <source>
        <dbReference type="ARBA" id="ARBA00012438"/>
    </source>
</evidence>
<feature type="compositionally biased region" description="Polar residues" evidence="6">
    <location>
        <begin position="714"/>
        <end position="725"/>
    </location>
</feature>
<keyword evidence="3 4" id="KW-0597">Phosphoprotein</keyword>
<keyword evidence="11" id="KW-0418">Kinase</keyword>
<evidence type="ECO:0000259" key="7">
    <source>
        <dbReference type="PROSITE" id="PS50109"/>
    </source>
</evidence>
<dbReference type="CDD" id="cd00082">
    <property type="entry name" value="HisKA"/>
    <property type="match status" value="1"/>
</dbReference>
<dbReference type="PANTHER" id="PTHR43065">
    <property type="entry name" value="SENSOR HISTIDINE KINASE"/>
    <property type="match status" value="1"/>
</dbReference>
<feature type="compositionally biased region" description="Low complexity" evidence="6">
    <location>
        <begin position="697"/>
        <end position="713"/>
    </location>
</feature>
<dbReference type="InterPro" id="IPR036890">
    <property type="entry name" value="HATPase_C_sf"/>
</dbReference>
<feature type="domain" description="Histidine kinase" evidence="7">
    <location>
        <begin position="327"/>
        <end position="548"/>
    </location>
</feature>
<evidence type="ECO:0000259" key="9">
    <source>
        <dbReference type="PROSITE" id="PS50112"/>
    </source>
</evidence>
<dbReference type="GO" id="GO:0000155">
    <property type="term" value="F:phosphorelay sensor kinase activity"/>
    <property type="evidence" value="ECO:0007669"/>
    <property type="project" value="InterPro"/>
</dbReference>
<dbReference type="SMART" id="SM00448">
    <property type="entry name" value="REC"/>
    <property type="match status" value="1"/>
</dbReference>
<dbReference type="SMART" id="SM00091">
    <property type="entry name" value="PAS"/>
    <property type="match status" value="2"/>
</dbReference>
<evidence type="ECO:0000256" key="5">
    <source>
        <dbReference type="SAM" id="Coils"/>
    </source>
</evidence>
<dbReference type="PRINTS" id="PR00344">
    <property type="entry name" value="BCTRLSENSOR"/>
</dbReference>
<evidence type="ECO:0000256" key="1">
    <source>
        <dbReference type="ARBA" id="ARBA00000085"/>
    </source>
</evidence>
<dbReference type="InterPro" id="IPR011006">
    <property type="entry name" value="CheY-like_superfamily"/>
</dbReference>
<evidence type="ECO:0000256" key="6">
    <source>
        <dbReference type="SAM" id="MobiDB-lite"/>
    </source>
</evidence>
<dbReference type="PROSITE" id="PS50109">
    <property type="entry name" value="HIS_KIN"/>
    <property type="match status" value="1"/>
</dbReference>
<organism evidence="11 12">
    <name type="scientific">Thauera phenylacetica B4P</name>
    <dbReference type="NCBI Taxonomy" id="1234382"/>
    <lineage>
        <taxon>Bacteria</taxon>
        <taxon>Pseudomonadati</taxon>
        <taxon>Pseudomonadota</taxon>
        <taxon>Betaproteobacteria</taxon>
        <taxon>Rhodocyclales</taxon>
        <taxon>Zoogloeaceae</taxon>
        <taxon>Thauera</taxon>
    </lineage>
</organism>
<dbReference type="SMART" id="SM00388">
    <property type="entry name" value="HisKA"/>
    <property type="match status" value="1"/>
</dbReference>
<feature type="domain" description="Response regulatory" evidence="8">
    <location>
        <begin position="570"/>
        <end position="685"/>
    </location>
</feature>
<dbReference type="AlphaFoldDB" id="N7A3U6"/>
<dbReference type="InterPro" id="IPR035965">
    <property type="entry name" value="PAS-like_dom_sf"/>
</dbReference>
<dbReference type="PROSITE" id="PS50112">
    <property type="entry name" value="PAS"/>
    <property type="match status" value="1"/>
</dbReference>
<name>N7A3U6_9RHOO</name>
<evidence type="ECO:0000313" key="11">
    <source>
        <dbReference type="EMBL" id="ENO98929.1"/>
    </source>
</evidence>
<evidence type="ECO:0000259" key="8">
    <source>
        <dbReference type="PROSITE" id="PS50110"/>
    </source>
</evidence>
<dbReference type="CDD" id="cd00130">
    <property type="entry name" value="PAS"/>
    <property type="match status" value="1"/>
</dbReference>
<dbReference type="EC" id="2.7.13.3" evidence="2"/>
<reference evidence="11 12" key="1">
    <citation type="submission" date="2012-09" db="EMBL/GenBank/DDBJ databases">
        <title>Draft Genome Sequences of 6 Strains from Genus Thauera.</title>
        <authorList>
            <person name="Liu B."/>
            <person name="Shapleigh J.P."/>
            <person name="Frostegard A.H."/>
        </authorList>
    </citation>
    <scope>NUCLEOTIDE SEQUENCE [LARGE SCALE GENOMIC DNA]</scope>
    <source>
        <strain evidence="11 12">B4P</strain>
    </source>
</reference>
<feature type="modified residue" description="4-aspartylphosphate" evidence="4">
    <location>
        <position position="620"/>
    </location>
</feature>
<evidence type="ECO:0000256" key="4">
    <source>
        <dbReference type="PROSITE-ProRule" id="PRU00169"/>
    </source>
</evidence>
<protein>
    <recommendedName>
        <fullName evidence="2">histidine kinase</fullName>
        <ecNumber evidence="2">2.7.13.3</ecNumber>
    </recommendedName>
</protein>
<dbReference type="InterPro" id="IPR004358">
    <property type="entry name" value="Sig_transdc_His_kin-like_C"/>
</dbReference>
<feature type="domain" description="PAS" evidence="9">
    <location>
        <begin position="190"/>
        <end position="260"/>
    </location>
</feature>
<dbReference type="Gene3D" id="3.40.50.2300">
    <property type="match status" value="1"/>
</dbReference>
<dbReference type="InterPro" id="IPR000700">
    <property type="entry name" value="PAS-assoc_C"/>
</dbReference>
<dbReference type="InterPro" id="IPR005467">
    <property type="entry name" value="His_kinase_dom"/>
</dbReference>
<dbReference type="Pfam" id="PF12860">
    <property type="entry name" value="PAS_7"/>
    <property type="match status" value="1"/>
</dbReference>
<dbReference type="SUPFAM" id="SSF55874">
    <property type="entry name" value="ATPase domain of HSP90 chaperone/DNA topoisomerase II/histidine kinase"/>
    <property type="match status" value="1"/>
</dbReference>
<dbReference type="Pfam" id="PF02518">
    <property type="entry name" value="HATPase_c"/>
    <property type="match status" value="1"/>
</dbReference>
<dbReference type="Pfam" id="PF00072">
    <property type="entry name" value="Response_reg"/>
    <property type="match status" value="1"/>
</dbReference>
<dbReference type="InterPro" id="IPR003594">
    <property type="entry name" value="HATPase_dom"/>
</dbReference>
<dbReference type="Pfam" id="PF00512">
    <property type="entry name" value="HisKA"/>
    <property type="match status" value="1"/>
</dbReference>
<dbReference type="RefSeq" id="WP_004355256.1">
    <property type="nucleotide sequence ID" value="NZ_AMXF01000002.1"/>
</dbReference>
<dbReference type="InterPro" id="IPR001789">
    <property type="entry name" value="Sig_transdc_resp-reg_receiver"/>
</dbReference>
<dbReference type="Pfam" id="PF08448">
    <property type="entry name" value="PAS_4"/>
    <property type="match status" value="1"/>
</dbReference>
<feature type="coiled-coil region" evidence="5">
    <location>
        <begin position="138"/>
        <end position="193"/>
    </location>
</feature>
<dbReference type="Gene3D" id="1.10.287.130">
    <property type="match status" value="1"/>
</dbReference>
<dbReference type="PROSITE" id="PS50113">
    <property type="entry name" value="PAC"/>
    <property type="match status" value="1"/>
</dbReference>
<dbReference type="InterPro" id="IPR003661">
    <property type="entry name" value="HisK_dim/P_dom"/>
</dbReference>
<dbReference type="SUPFAM" id="SSF55785">
    <property type="entry name" value="PYP-like sensor domain (PAS domain)"/>
    <property type="match status" value="2"/>
</dbReference>
<gene>
    <name evidence="11" type="ORF">C667_01020</name>
</gene>
<keyword evidence="12" id="KW-1185">Reference proteome</keyword>
<dbReference type="SMART" id="SM00387">
    <property type="entry name" value="HATPase_c"/>
    <property type="match status" value="1"/>
</dbReference>
<evidence type="ECO:0000259" key="10">
    <source>
        <dbReference type="PROSITE" id="PS50113"/>
    </source>
</evidence>
<proteinExistence type="predicted"/>
<sequence length="725" mass="77967">MVGTAKNDDGNIPYSALSPEQRRRYDLLLAGLDLLDQAIAVFDATPKLVSWNKAMLRLLDFPESMVRVGTPFEEFARFNAERGEYGPGDIDTLVRARVAAARSFQPHYVERARPNGRILAVRGVPIPNLGFVSLWTDITEQRRAAQLIEEQNAQLENRVRERTAELEAANARLAQANLEIDDIADALRRSENRLQLIIDSIPALIAYVGSDDVYRFANRGYAEWFGFAKEAIVGRSIGEVFGAEAFAQIQPHLERARASERVSYEYSRTLADGRMVHARSVVVPELDGDGRTVGFFVMSIDITEQKASQAALVQAQKMEAVGQLTGGLAHDFNNLLTIIIGNLCALQQRIGAGPGAEFVDPSLQAARRGAELIRRLLTFSRRQPLAPTAVEVGVLVHNMTHLLARTLGETIRIHLRLPGEPVHALVDPHQLENAILNLAINARDAMPEGGELTIGVSRRELDDALAAVVEVPPGDYVQIDVGDTGKGIEPAVLQRVFEPFFTTKDFGSGSGLGLSMVYGFVRQSGGNIRIRSTPGRGTHVRFVLPTAAAAVVAPERAAPATSGARAPDGPVLLVEDEPEVRKVVRMQLTGLGHAVIEAADGVEALGLLQHVDDIALLVSDTVMPGGIGGRELARRARALRPQLPILLVTGYASETTPTDELPADVPTLRKPFDQAALAATLAALLGPEPGAPGGVEGASPTAAAAAAEAQAQARITNTTTEPRPQ</sequence>
<keyword evidence="11" id="KW-0808">Transferase</keyword>
<accession>N7A3U6</accession>
<comment type="caution">
    <text evidence="11">The sequence shown here is derived from an EMBL/GenBank/DDBJ whole genome shotgun (WGS) entry which is preliminary data.</text>
</comment>
<dbReference type="SUPFAM" id="SSF52172">
    <property type="entry name" value="CheY-like"/>
    <property type="match status" value="1"/>
</dbReference>
<evidence type="ECO:0000256" key="3">
    <source>
        <dbReference type="ARBA" id="ARBA00022553"/>
    </source>
</evidence>